<sequence>MRFVIKTSKTIEDALKEALIELDATKDEVEVEILEEPTKGLFGIIGGKEAKIKVTKKDDPKEIARNFIDNLLKRMGFVADCIVTLDDDIIKVDIVDLSEDDIGVLIGKRGSGLDAIQYLLNLAVNKNGDNFYKTVVDANNYRKKREETLVNVANKMAKKVLTYKKPIKLEPMNPYERRIIHETLQNFDGVTTYSEGSEPYRRVVITYKK</sequence>
<dbReference type="Gene3D" id="3.30.300.20">
    <property type="match status" value="1"/>
</dbReference>
<dbReference type="GO" id="GO:0071555">
    <property type="term" value="P:cell wall organization"/>
    <property type="evidence" value="ECO:0007669"/>
    <property type="project" value="UniProtKB-KW"/>
</dbReference>
<dbReference type="GO" id="GO:0008360">
    <property type="term" value="P:regulation of cell shape"/>
    <property type="evidence" value="ECO:0007669"/>
    <property type="project" value="UniProtKB-KW"/>
</dbReference>
<dbReference type="Pfam" id="PF14804">
    <property type="entry name" value="Jag_N"/>
    <property type="match status" value="1"/>
</dbReference>
<keyword evidence="1 6" id="KW-0963">Cytoplasm</keyword>
<comment type="similarity">
    <text evidence="6">Belongs to the KhpB RNA-binding protein family.</text>
</comment>
<evidence type="ECO:0000256" key="5">
    <source>
        <dbReference type="ARBA" id="ARBA00023316"/>
    </source>
</evidence>
<evidence type="ECO:0000259" key="7">
    <source>
        <dbReference type="PROSITE" id="PS51061"/>
    </source>
</evidence>
<dbReference type="SMART" id="SM01245">
    <property type="entry name" value="Jag_N"/>
    <property type="match status" value="1"/>
</dbReference>
<comment type="domain">
    <text evidence="6">Has an N-terminal Jag-N domain and 2 RNA-binding domains (KH and R3H).</text>
</comment>
<keyword evidence="5 6" id="KW-0961">Cell wall biogenesis/degradation</keyword>
<proteinExistence type="inferred from homology"/>
<feature type="domain" description="R3H" evidence="7">
    <location>
        <begin position="143"/>
        <end position="209"/>
    </location>
</feature>
<comment type="caution">
    <text evidence="8">The sequence shown here is derived from an EMBL/GenBank/DDBJ whole genome shotgun (WGS) entry which is preliminary data.</text>
</comment>
<dbReference type="PANTHER" id="PTHR35800">
    <property type="entry name" value="PROTEIN JAG"/>
    <property type="match status" value="1"/>
</dbReference>
<organism evidence="8 9">
    <name type="scientific">Soehngenia longivitae</name>
    <dbReference type="NCBI Taxonomy" id="2562294"/>
    <lineage>
        <taxon>Bacteria</taxon>
        <taxon>Bacillati</taxon>
        <taxon>Bacillota</taxon>
        <taxon>Tissierellia</taxon>
        <taxon>Tissierellales</taxon>
        <taxon>Tissierellaceae</taxon>
        <taxon>Soehngenia</taxon>
    </lineage>
</organism>
<comment type="subunit">
    <text evidence="6">Forms a complex with KhpA.</text>
</comment>
<dbReference type="OrthoDB" id="9794483at2"/>
<dbReference type="Gene3D" id="3.30.30.80">
    <property type="entry name" value="probable RNA-binding protein from clostridium symbiosum atcc 14940"/>
    <property type="match status" value="1"/>
</dbReference>
<evidence type="ECO:0000256" key="3">
    <source>
        <dbReference type="ARBA" id="ARBA00022960"/>
    </source>
</evidence>
<dbReference type="AlphaFoldDB" id="A0A4Z0D8U2"/>
<dbReference type="CDD" id="cd02644">
    <property type="entry name" value="R3H_jag"/>
    <property type="match status" value="1"/>
</dbReference>
<reference evidence="8 9" key="1">
    <citation type="submission" date="2019-03" db="EMBL/GenBank/DDBJ databases">
        <title>Draft genome sequence data and analysis of a Fermenting Bacterium, Soehngenia longevitae strain 1933PT, isolated from petroleum reservoir in Azerbaijan.</title>
        <authorList>
            <person name="Grouzdev D.S."/>
            <person name="Bidzhieva S.K."/>
            <person name="Sokolova D.S."/>
            <person name="Tourova T.P."/>
            <person name="Poltaraus A.B."/>
            <person name="Nazina T.N."/>
        </authorList>
    </citation>
    <scope>NUCLEOTIDE SEQUENCE [LARGE SCALE GENOMIC DNA]</scope>
    <source>
        <strain evidence="8 9">1933P</strain>
    </source>
</reference>
<gene>
    <name evidence="6" type="primary">khpB</name>
    <name evidence="6" type="synonym">eloR</name>
    <name evidence="8" type="ORF">E4100_01655</name>
</gene>
<dbReference type="InterPro" id="IPR015946">
    <property type="entry name" value="KH_dom-like_a/b"/>
</dbReference>
<dbReference type="InterPro" id="IPR036867">
    <property type="entry name" value="R3H_dom_sf"/>
</dbReference>
<dbReference type="Pfam" id="PF13083">
    <property type="entry name" value="KH_KhpA-B"/>
    <property type="match status" value="1"/>
</dbReference>
<dbReference type="InterPro" id="IPR001374">
    <property type="entry name" value="R3H_dom"/>
</dbReference>
<evidence type="ECO:0000313" key="9">
    <source>
        <dbReference type="Proteomes" id="UP000298381"/>
    </source>
</evidence>
<dbReference type="PROSITE" id="PS51061">
    <property type="entry name" value="R3H"/>
    <property type="match status" value="1"/>
</dbReference>
<dbReference type="Proteomes" id="UP000298381">
    <property type="component" value="Unassembled WGS sequence"/>
</dbReference>
<evidence type="ECO:0000256" key="6">
    <source>
        <dbReference type="HAMAP-Rule" id="MF_00867"/>
    </source>
</evidence>
<protein>
    <recommendedName>
        <fullName evidence="6">RNA-binding protein KhpB</fullName>
    </recommendedName>
    <alternativeName>
        <fullName evidence="6">RNA-binding protein EloR</fullName>
    </alternativeName>
</protein>
<comment type="subcellular location">
    <subcellularLocation>
        <location evidence="6">Cytoplasm</location>
    </subcellularLocation>
</comment>
<evidence type="ECO:0000313" key="8">
    <source>
        <dbReference type="EMBL" id="TFZ41307.1"/>
    </source>
</evidence>
<name>A0A4Z0D8U2_9FIRM</name>
<dbReference type="Pfam" id="PF01424">
    <property type="entry name" value="R3H"/>
    <property type="match status" value="1"/>
</dbReference>
<dbReference type="InterPro" id="IPR032782">
    <property type="entry name" value="KhpB_N"/>
</dbReference>
<dbReference type="NCBIfam" id="NF041568">
    <property type="entry name" value="Jag_EloR"/>
    <property type="match status" value="1"/>
</dbReference>
<dbReference type="CDD" id="cd02414">
    <property type="entry name" value="KH-II_Jag"/>
    <property type="match status" value="1"/>
</dbReference>
<dbReference type="SMART" id="SM00393">
    <property type="entry name" value="R3H"/>
    <property type="match status" value="1"/>
</dbReference>
<keyword evidence="4 6" id="KW-0143">Chaperone</keyword>
<dbReference type="EMBL" id="SRIB01000002">
    <property type="protein sequence ID" value="TFZ41307.1"/>
    <property type="molecule type" value="Genomic_DNA"/>
</dbReference>
<dbReference type="InterPro" id="IPR034079">
    <property type="entry name" value="R3H_KhpB"/>
</dbReference>
<evidence type="ECO:0000256" key="2">
    <source>
        <dbReference type="ARBA" id="ARBA00022884"/>
    </source>
</evidence>
<dbReference type="HAMAP" id="MF_00867">
    <property type="entry name" value="KhpB"/>
    <property type="match status" value="1"/>
</dbReference>
<comment type="function">
    <text evidence="6">A probable RNA chaperone. Forms a complex with KhpA which binds to cellular RNA and controls its expression. Plays a role in peptidoglycan (PG) homeostasis and cell length regulation.</text>
</comment>
<dbReference type="InterPro" id="IPR038008">
    <property type="entry name" value="Jag_KH"/>
</dbReference>
<dbReference type="Gene3D" id="3.30.1370.50">
    <property type="entry name" value="R3H-like domain"/>
    <property type="match status" value="1"/>
</dbReference>
<dbReference type="InterPro" id="IPR039247">
    <property type="entry name" value="KhpB"/>
</dbReference>
<dbReference type="SUPFAM" id="SSF82708">
    <property type="entry name" value="R3H domain"/>
    <property type="match status" value="1"/>
</dbReference>
<feature type="region of interest" description="Jag_N domain" evidence="6">
    <location>
        <begin position="5"/>
        <end position="55"/>
    </location>
</feature>
<accession>A0A4Z0D8U2</accession>
<dbReference type="PANTHER" id="PTHR35800:SF1">
    <property type="entry name" value="RNA-BINDING PROTEIN KHPB"/>
    <property type="match status" value="1"/>
</dbReference>
<dbReference type="GO" id="GO:0009252">
    <property type="term" value="P:peptidoglycan biosynthetic process"/>
    <property type="evidence" value="ECO:0007669"/>
    <property type="project" value="UniProtKB-UniRule"/>
</dbReference>
<keyword evidence="3 6" id="KW-0133">Cell shape</keyword>
<dbReference type="RefSeq" id="WP_135270213.1">
    <property type="nucleotide sequence ID" value="NZ_SRIB01000002.1"/>
</dbReference>
<keyword evidence="2 6" id="KW-0694">RNA-binding</keyword>
<dbReference type="GO" id="GO:0005737">
    <property type="term" value="C:cytoplasm"/>
    <property type="evidence" value="ECO:0007669"/>
    <property type="project" value="UniProtKB-SubCell"/>
</dbReference>
<keyword evidence="9" id="KW-1185">Reference proteome</keyword>
<dbReference type="GO" id="GO:0003723">
    <property type="term" value="F:RNA binding"/>
    <property type="evidence" value="ECO:0007669"/>
    <property type="project" value="UniProtKB-UniRule"/>
</dbReference>
<evidence type="ECO:0000256" key="4">
    <source>
        <dbReference type="ARBA" id="ARBA00023186"/>
    </source>
</evidence>
<dbReference type="InterPro" id="IPR038247">
    <property type="entry name" value="Jag_N_dom_sf"/>
</dbReference>
<evidence type="ECO:0000256" key="1">
    <source>
        <dbReference type="ARBA" id="ARBA00022490"/>
    </source>
</evidence>